<proteinExistence type="predicted"/>
<evidence type="ECO:0000313" key="1">
    <source>
        <dbReference type="EMBL" id="KAI5680963.1"/>
    </source>
</evidence>
<gene>
    <name evidence="1" type="ORF">M9H77_02190</name>
</gene>
<reference evidence="2" key="1">
    <citation type="journal article" date="2023" name="Nat. Plants">
        <title>Single-cell RNA sequencing provides a high-resolution roadmap for understanding the multicellular compartmentation of specialized metabolism.</title>
        <authorList>
            <person name="Sun S."/>
            <person name="Shen X."/>
            <person name="Li Y."/>
            <person name="Li Y."/>
            <person name="Wang S."/>
            <person name="Li R."/>
            <person name="Zhang H."/>
            <person name="Shen G."/>
            <person name="Guo B."/>
            <person name="Wei J."/>
            <person name="Xu J."/>
            <person name="St-Pierre B."/>
            <person name="Chen S."/>
            <person name="Sun C."/>
        </authorList>
    </citation>
    <scope>NUCLEOTIDE SEQUENCE [LARGE SCALE GENOMIC DNA]</scope>
</reference>
<sequence>MWNAFEQFPFTQDIHKAQLAEIVESTCRYADVLAHQRASMNRQEVMLAHVCSGFMPDQGITGEYIAAKPLSVFQKGGLLDHFENHIYYFSYTINGFHAIVNVD</sequence>
<name>A0ACC0C7L9_CATRO</name>
<protein>
    <submittedName>
        <fullName evidence="1">Uncharacterized protein</fullName>
    </submittedName>
</protein>
<accession>A0ACC0C7L9</accession>
<dbReference type="Proteomes" id="UP001060085">
    <property type="component" value="Linkage Group LG01"/>
</dbReference>
<comment type="caution">
    <text evidence="1">The sequence shown here is derived from an EMBL/GenBank/DDBJ whole genome shotgun (WGS) entry which is preliminary data.</text>
</comment>
<dbReference type="EMBL" id="CM044701">
    <property type="protein sequence ID" value="KAI5680963.1"/>
    <property type="molecule type" value="Genomic_DNA"/>
</dbReference>
<organism evidence="1 2">
    <name type="scientific">Catharanthus roseus</name>
    <name type="common">Madagascar periwinkle</name>
    <name type="synonym">Vinca rosea</name>
    <dbReference type="NCBI Taxonomy" id="4058"/>
    <lineage>
        <taxon>Eukaryota</taxon>
        <taxon>Viridiplantae</taxon>
        <taxon>Streptophyta</taxon>
        <taxon>Embryophyta</taxon>
        <taxon>Tracheophyta</taxon>
        <taxon>Spermatophyta</taxon>
        <taxon>Magnoliopsida</taxon>
        <taxon>eudicotyledons</taxon>
        <taxon>Gunneridae</taxon>
        <taxon>Pentapetalae</taxon>
        <taxon>asterids</taxon>
        <taxon>lamiids</taxon>
        <taxon>Gentianales</taxon>
        <taxon>Apocynaceae</taxon>
        <taxon>Rauvolfioideae</taxon>
        <taxon>Vinceae</taxon>
        <taxon>Catharanthinae</taxon>
        <taxon>Catharanthus</taxon>
    </lineage>
</organism>
<evidence type="ECO:0000313" key="2">
    <source>
        <dbReference type="Proteomes" id="UP001060085"/>
    </source>
</evidence>
<keyword evidence="2" id="KW-1185">Reference proteome</keyword>